<evidence type="ECO:0000313" key="7">
    <source>
        <dbReference type="Proteomes" id="UP000183487"/>
    </source>
</evidence>
<dbReference type="PRINTS" id="PR00039">
    <property type="entry name" value="HTHLYSR"/>
</dbReference>
<evidence type="ECO:0000259" key="5">
    <source>
        <dbReference type="PROSITE" id="PS50931"/>
    </source>
</evidence>
<dbReference type="PANTHER" id="PTHR30126:SF39">
    <property type="entry name" value="HTH-TYPE TRANSCRIPTIONAL REGULATOR CYSL"/>
    <property type="match status" value="1"/>
</dbReference>
<feature type="domain" description="HTH lysR-type" evidence="5">
    <location>
        <begin position="1"/>
        <end position="58"/>
    </location>
</feature>
<dbReference type="Pfam" id="PF03466">
    <property type="entry name" value="LysR_substrate"/>
    <property type="match status" value="1"/>
</dbReference>
<reference evidence="7" key="1">
    <citation type="submission" date="2016-10" db="EMBL/GenBank/DDBJ databases">
        <authorList>
            <person name="Varghese N."/>
            <person name="Submissions S."/>
        </authorList>
    </citation>
    <scope>NUCLEOTIDE SEQUENCE [LARGE SCALE GENOMIC DNA]</scope>
    <source>
        <strain evidence="7">GAS106B</strain>
    </source>
</reference>
<dbReference type="PROSITE" id="PS50931">
    <property type="entry name" value="HTH_LYSR"/>
    <property type="match status" value="1"/>
</dbReference>
<dbReference type="InterPro" id="IPR005119">
    <property type="entry name" value="LysR_subst-bd"/>
</dbReference>
<keyword evidence="2" id="KW-0805">Transcription regulation</keyword>
<dbReference type="EMBL" id="FNKP01000004">
    <property type="protein sequence ID" value="SDR55442.1"/>
    <property type="molecule type" value="Genomic_DNA"/>
</dbReference>
<keyword evidence="3" id="KW-0238">DNA-binding</keyword>
<evidence type="ECO:0000256" key="1">
    <source>
        <dbReference type="ARBA" id="ARBA00009437"/>
    </source>
</evidence>
<protein>
    <submittedName>
        <fullName evidence="6">Transcriptional regulator, LysR family</fullName>
    </submittedName>
</protein>
<dbReference type="GO" id="GO:0000976">
    <property type="term" value="F:transcription cis-regulatory region binding"/>
    <property type="evidence" value="ECO:0007669"/>
    <property type="project" value="TreeGrafter"/>
</dbReference>
<dbReference type="GO" id="GO:0003700">
    <property type="term" value="F:DNA-binding transcription factor activity"/>
    <property type="evidence" value="ECO:0007669"/>
    <property type="project" value="InterPro"/>
</dbReference>
<name>A0A1H1K053_9BURK</name>
<dbReference type="OrthoDB" id="8587114at2"/>
<dbReference type="SUPFAM" id="SSF46785">
    <property type="entry name" value="Winged helix' DNA-binding domain"/>
    <property type="match status" value="1"/>
</dbReference>
<proteinExistence type="inferred from homology"/>
<comment type="similarity">
    <text evidence="1">Belongs to the LysR transcriptional regulatory family.</text>
</comment>
<keyword evidence="7" id="KW-1185">Reference proteome</keyword>
<dbReference type="Proteomes" id="UP000183487">
    <property type="component" value="Unassembled WGS sequence"/>
</dbReference>
<accession>A0A1H1K053</accession>
<dbReference type="InterPro" id="IPR036390">
    <property type="entry name" value="WH_DNA-bd_sf"/>
</dbReference>
<dbReference type="FunFam" id="1.10.10.10:FF:000001">
    <property type="entry name" value="LysR family transcriptional regulator"/>
    <property type="match status" value="1"/>
</dbReference>
<evidence type="ECO:0000256" key="3">
    <source>
        <dbReference type="ARBA" id="ARBA00023125"/>
    </source>
</evidence>
<evidence type="ECO:0000256" key="4">
    <source>
        <dbReference type="ARBA" id="ARBA00023163"/>
    </source>
</evidence>
<dbReference type="InterPro" id="IPR036388">
    <property type="entry name" value="WH-like_DNA-bd_sf"/>
</dbReference>
<gene>
    <name evidence="6" type="ORF">SAMN05443245_7688</name>
</gene>
<keyword evidence="4" id="KW-0804">Transcription</keyword>
<organism evidence="6 7">
    <name type="scientific">Paraburkholderia fungorum</name>
    <dbReference type="NCBI Taxonomy" id="134537"/>
    <lineage>
        <taxon>Bacteria</taxon>
        <taxon>Pseudomonadati</taxon>
        <taxon>Pseudomonadota</taxon>
        <taxon>Betaproteobacteria</taxon>
        <taxon>Burkholderiales</taxon>
        <taxon>Burkholderiaceae</taxon>
        <taxon>Paraburkholderia</taxon>
    </lineage>
</organism>
<dbReference type="InterPro" id="IPR000847">
    <property type="entry name" value="LysR_HTH_N"/>
</dbReference>
<evidence type="ECO:0000256" key="2">
    <source>
        <dbReference type="ARBA" id="ARBA00023015"/>
    </source>
</evidence>
<sequence length="313" mass="34051">MHSEDLLMFLGVAENGNLSRAAAEIGLSQSALSRRISTLESELNTRLFHRSGRGLMLTESGNRLIAYARTIKKTLDEANADLHAPAHQGPSSIILAAPPTIAKILFGSIGKSLQERYPGIRMRVKEGLASHIHDWITSGEVDAAIAYLPENRAFLGGVDVILRERLSFIAPMQFGPLPAAFPLERLADVPLIVPSPSHGIRTRVEAFVAQHSKSLKIAMECDSSVYITRQLVVENCGCTILPVAAVYEELQAGKLQATRLEPDIVRDVAIISGKNRPPIPAQWDVLRAIRQIMIELVEGGMWPDAEVAEGSSA</sequence>
<dbReference type="Gene3D" id="1.10.10.10">
    <property type="entry name" value="Winged helix-like DNA-binding domain superfamily/Winged helix DNA-binding domain"/>
    <property type="match status" value="1"/>
</dbReference>
<evidence type="ECO:0000313" key="6">
    <source>
        <dbReference type="EMBL" id="SDR55442.1"/>
    </source>
</evidence>
<dbReference type="Pfam" id="PF00126">
    <property type="entry name" value="HTH_1"/>
    <property type="match status" value="1"/>
</dbReference>
<dbReference type="SUPFAM" id="SSF53850">
    <property type="entry name" value="Periplasmic binding protein-like II"/>
    <property type="match status" value="1"/>
</dbReference>
<dbReference type="Gene3D" id="3.40.190.290">
    <property type="match status" value="1"/>
</dbReference>
<dbReference type="AlphaFoldDB" id="A0A1H1K053"/>
<dbReference type="PANTHER" id="PTHR30126">
    <property type="entry name" value="HTH-TYPE TRANSCRIPTIONAL REGULATOR"/>
    <property type="match status" value="1"/>
</dbReference>